<evidence type="ECO:0000256" key="7">
    <source>
        <dbReference type="SAM" id="MobiDB-lite"/>
    </source>
</evidence>
<feature type="binding site" evidence="6">
    <location>
        <position position="306"/>
    </location>
    <ligand>
        <name>alpha-maltose 1-phosphate</name>
        <dbReference type="ChEBI" id="CHEBI:63576"/>
    </ligand>
</feature>
<dbReference type="SUPFAM" id="SSF51445">
    <property type="entry name" value="(Trans)glycosidases"/>
    <property type="match status" value="1"/>
</dbReference>
<organism evidence="9 10">
    <name type="scientific">Paracidovorax citrulli</name>
    <name type="common">Acidovorax citrulli</name>
    <dbReference type="NCBI Taxonomy" id="80869"/>
    <lineage>
        <taxon>Bacteria</taxon>
        <taxon>Pseudomonadati</taxon>
        <taxon>Pseudomonadota</taxon>
        <taxon>Betaproteobacteria</taxon>
        <taxon>Burkholderiales</taxon>
        <taxon>Comamonadaceae</taxon>
        <taxon>Paracidovorax</taxon>
    </lineage>
</organism>
<dbReference type="Gene3D" id="3.20.20.80">
    <property type="entry name" value="Glycosidases"/>
    <property type="match status" value="1"/>
</dbReference>
<feature type="binding site" evidence="6">
    <location>
        <position position="366"/>
    </location>
    <ligand>
        <name>alpha-maltose 1-phosphate</name>
        <dbReference type="ChEBI" id="CHEBI:63576"/>
    </ligand>
</feature>
<dbReference type="Gene3D" id="2.60.40.10">
    <property type="entry name" value="Immunoglobulins"/>
    <property type="match status" value="1"/>
</dbReference>
<keyword evidence="3 6" id="KW-0808">Transferase</keyword>
<feature type="active site" description="Nucleophile" evidence="6">
    <location>
        <position position="437"/>
    </location>
</feature>
<feature type="binding site" evidence="6">
    <location>
        <begin position="579"/>
        <end position="580"/>
    </location>
    <ligand>
        <name>alpha-maltose 1-phosphate</name>
        <dbReference type="ChEBI" id="CHEBI:63576"/>
    </ligand>
</feature>
<accession>A0ABY9AU96</accession>
<gene>
    <name evidence="6" type="primary">glgE</name>
    <name evidence="9" type="ORF">QRO08_08040</name>
</gene>
<evidence type="ECO:0000256" key="1">
    <source>
        <dbReference type="ARBA" id="ARBA00011738"/>
    </source>
</evidence>
<dbReference type="PANTHER" id="PTHR47786">
    <property type="entry name" value="ALPHA-1,4-GLUCAN:MALTOSE-1-PHOSPHATE MALTOSYLTRANSFERASE"/>
    <property type="match status" value="1"/>
</dbReference>
<keyword evidence="2 6" id="KW-0328">Glycosyltransferase</keyword>
<evidence type="ECO:0000256" key="6">
    <source>
        <dbReference type="HAMAP-Rule" id="MF_02124"/>
    </source>
</evidence>
<dbReference type="InterPro" id="IPR021828">
    <property type="entry name" value="GlgE_dom_N/S"/>
</dbReference>
<evidence type="ECO:0000256" key="5">
    <source>
        <dbReference type="ARBA" id="ARBA00048735"/>
    </source>
</evidence>
<evidence type="ECO:0000256" key="4">
    <source>
        <dbReference type="ARBA" id="ARBA00023277"/>
    </source>
</evidence>
<comment type="function">
    <text evidence="6">Maltosyltransferase that uses maltose 1-phosphate (M1P) as the sugar donor to elongate linear or branched alpha-(1-&gt;4)-glucans. Is involved in a branched alpha-glucan biosynthetic pathway from trehalose, together with TreS, Mak and GlgB.</text>
</comment>
<dbReference type="SMART" id="SM00642">
    <property type="entry name" value="Aamy"/>
    <property type="match status" value="1"/>
</dbReference>
<comment type="catalytic activity">
    <reaction evidence="5 6">
        <text>alpha-maltose 1-phosphate + [(1-&gt;4)-alpha-D-glucosyl](n) = [(1-&gt;4)-alpha-D-glucosyl](n+2) + phosphate</text>
        <dbReference type="Rhea" id="RHEA:42692"/>
        <dbReference type="Rhea" id="RHEA-COMP:9584"/>
        <dbReference type="Rhea" id="RHEA-COMP:10183"/>
        <dbReference type="ChEBI" id="CHEBI:15444"/>
        <dbReference type="ChEBI" id="CHEBI:43474"/>
        <dbReference type="ChEBI" id="CHEBI:63576"/>
        <dbReference type="EC" id="2.4.99.16"/>
    </reaction>
</comment>
<feature type="site" description="Transition state stabilizer" evidence="6">
    <location>
        <position position="524"/>
    </location>
</feature>
<dbReference type="Gene3D" id="2.60.40.1180">
    <property type="entry name" value="Golgi alpha-mannosidase II"/>
    <property type="match status" value="1"/>
</dbReference>
<evidence type="ECO:0000313" key="10">
    <source>
        <dbReference type="Proteomes" id="UP001242732"/>
    </source>
</evidence>
<keyword evidence="4 6" id="KW-0119">Carbohydrate metabolism</keyword>
<dbReference type="Proteomes" id="UP001242732">
    <property type="component" value="Chromosome"/>
</dbReference>
<proteinExistence type="inferred from homology"/>
<feature type="region of interest" description="Disordered" evidence="7">
    <location>
        <begin position="1"/>
        <end position="47"/>
    </location>
</feature>
<dbReference type="EMBL" id="CP127363">
    <property type="protein sequence ID" value="WIY50505.1"/>
    <property type="molecule type" value="Genomic_DNA"/>
</dbReference>
<dbReference type="PANTHER" id="PTHR47786:SF2">
    <property type="entry name" value="GLYCOSYL HYDROLASE FAMILY 13 CATALYTIC DOMAIN-CONTAINING PROTEIN"/>
    <property type="match status" value="1"/>
</dbReference>
<evidence type="ECO:0000313" key="9">
    <source>
        <dbReference type="EMBL" id="WIY50505.1"/>
    </source>
</evidence>
<protein>
    <recommendedName>
        <fullName evidence="6">Alpha-1,4-glucan:maltose-1-phosphate maltosyltransferase</fullName>
        <shortName evidence="6">GMPMT</shortName>
        <ecNumber evidence="6">2.4.99.16</ecNumber>
    </recommendedName>
    <alternativeName>
        <fullName evidence="6">(1-&gt;4)-alpha-D-glucan:maltose-1-phosphate alpha-D-maltosyltransferase</fullName>
    </alternativeName>
</protein>
<keyword evidence="10" id="KW-1185">Reference proteome</keyword>
<dbReference type="RefSeq" id="WP_085947467.1">
    <property type="nucleotide sequence ID" value="NZ_CP023687.1"/>
</dbReference>
<dbReference type="Gene3D" id="1.20.58.80">
    <property type="entry name" value="Phosphotransferase system, lactose/cellobiose-type IIA subunit"/>
    <property type="match status" value="1"/>
</dbReference>
<feature type="domain" description="Glycosyl hydrolase family 13 catalytic" evidence="8">
    <location>
        <begin position="254"/>
        <end position="604"/>
    </location>
</feature>
<feature type="binding site" evidence="6">
    <location>
        <position position="401"/>
    </location>
    <ligand>
        <name>alpha-maltose 1-phosphate</name>
        <dbReference type="ChEBI" id="CHEBI:63576"/>
    </ligand>
</feature>
<dbReference type="CDD" id="cd11344">
    <property type="entry name" value="AmyAc_GlgE_like"/>
    <property type="match status" value="1"/>
</dbReference>
<dbReference type="HAMAP" id="MF_02124">
    <property type="entry name" value="GlgE"/>
    <property type="match status" value="1"/>
</dbReference>
<feature type="compositionally biased region" description="Low complexity" evidence="7">
    <location>
        <begin position="22"/>
        <end position="41"/>
    </location>
</feature>
<evidence type="ECO:0000256" key="3">
    <source>
        <dbReference type="ARBA" id="ARBA00022679"/>
    </source>
</evidence>
<comment type="similarity">
    <text evidence="6">Belongs to the glycosyl hydrolase 13 family. GlgE subfamily.</text>
</comment>
<evidence type="ECO:0000259" key="8">
    <source>
        <dbReference type="SMART" id="SM00642"/>
    </source>
</evidence>
<comment type="subunit">
    <text evidence="1 6">Homodimer.</text>
</comment>
<dbReference type="InterPro" id="IPR017853">
    <property type="entry name" value="GH"/>
</dbReference>
<dbReference type="InterPro" id="IPR026585">
    <property type="entry name" value="GlgE"/>
</dbReference>
<reference evidence="9 10" key="1">
    <citation type="submission" date="2023-06" db="EMBL/GenBank/DDBJ databases">
        <authorList>
            <person name="Ham H."/>
            <person name="Park D.S."/>
        </authorList>
    </citation>
    <scope>NUCLEOTIDE SEQUENCE [LARGE SCALE GENOMIC DNA]</scope>
    <source>
        <strain evidence="9 10">KACC 17005</strain>
    </source>
</reference>
<dbReference type="Pfam" id="PF11896">
    <property type="entry name" value="GlgE_dom_N_S"/>
    <property type="match status" value="1"/>
</dbReference>
<dbReference type="InterPro" id="IPR013783">
    <property type="entry name" value="Ig-like_fold"/>
</dbReference>
<dbReference type="EC" id="2.4.99.16" evidence="6"/>
<dbReference type="InterPro" id="IPR049171">
    <property type="entry name" value="GLGE_C"/>
</dbReference>
<name>A0ABY9AU96_PARCI</name>
<dbReference type="Pfam" id="PF21702">
    <property type="entry name" value="GLGE_C"/>
    <property type="match status" value="1"/>
</dbReference>
<dbReference type="InterPro" id="IPR013780">
    <property type="entry name" value="Glyco_hydro_b"/>
</dbReference>
<feature type="active site" description="Proton donor" evidence="6">
    <location>
        <position position="466"/>
    </location>
</feature>
<sequence length="723" mass="81236">MPSPPDSAPSSRTGRPVPSPAPAGAGRRLPPPAATAQAVPRAAPPLPADGRARAVIDAVLPVVDGGRFPVKRVAGEAVRITAHCFTDGHDVPRAMLQWWKEEGPGAPTAPAEVPMHPEVNDEWWAEFTPPDPGLYRYTVVAWVDAFESWRHDMQRRVDPADIRVAARVGAADARAAAMRAAAHPAPADARQLEEWAEALERGAREDSTDAAPLKALALQEAAAEAMRRHPDRSLETRHPVALPLRADRERARFSTWYELFPRSTAAVPGMHGTFRDVEGRLADIAAMGFDVLYFPPVHPIGRVQRKGRNNALAAAPGDVGSPWAIGADEGGHKSIHPELGTPEDFRRLVARAREHGIEIALDIAFQCAPDHPYVREHPDWFRWRPDGTVQYAENPPKKYQDIYPFHFECEDWRGLWQELRSVFAHWIGEGVRIFRVDNPHTKAFGFWEWVIGDIQREHPDVIFLAEAFTRPKVMHGLAKRGYTQSYTYFTWRNTRQELQDYFTELNTAPGRDYFRPNAWPNTPDILHAQLQGGEPAMFALRLVLAATLSANYGIYGPAYELLEHVPREPGSEEYRDSEKYQLRHWDLERPGNLRPLIARVNHIRRAHPALQADHSLRFLPVDNEMLLAYLKRSPDGRDVIVTVVNLDPHHAQSGWMRLTPADIAIAAGDPPAADWQMHDLLSQQRFLWQGDTHYVLLDPQRAPAHIFAVRRRVAGAGDIDPFQ</sequence>
<feature type="binding site" evidence="6">
    <location>
        <position position="438"/>
    </location>
    <ligand>
        <name>alpha-maltose 1-phosphate</name>
        <dbReference type="ChEBI" id="CHEBI:63576"/>
    </ligand>
</feature>
<evidence type="ECO:0000256" key="2">
    <source>
        <dbReference type="ARBA" id="ARBA00022676"/>
    </source>
</evidence>
<dbReference type="InterPro" id="IPR006047">
    <property type="entry name" value="GH13_cat_dom"/>
</dbReference>